<comment type="caution">
    <text evidence="1">The sequence shown here is derived from an EMBL/GenBank/DDBJ whole genome shotgun (WGS) entry which is preliminary data.</text>
</comment>
<protein>
    <submittedName>
        <fullName evidence="1">Uncharacterized protein</fullName>
    </submittedName>
</protein>
<organism evidence="1 2">
    <name type="scientific">Ilex paraguariensis</name>
    <name type="common">yerba mate</name>
    <dbReference type="NCBI Taxonomy" id="185542"/>
    <lineage>
        <taxon>Eukaryota</taxon>
        <taxon>Viridiplantae</taxon>
        <taxon>Streptophyta</taxon>
        <taxon>Embryophyta</taxon>
        <taxon>Tracheophyta</taxon>
        <taxon>Spermatophyta</taxon>
        <taxon>Magnoliopsida</taxon>
        <taxon>eudicotyledons</taxon>
        <taxon>Gunneridae</taxon>
        <taxon>Pentapetalae</taxon>
        <taxon>asterids</taxon>
        <taxon>campanulids</taxon>
        <taxon>Aquifoliales</taxon>
        <taxon>Aquifoliaceae</taxon>
        <taxon>Ilex</taxon>
    </lineage>
</organism>
<dbReference type="AlphaFoldDB" id="A0ABC8QP23"/>
<accession>A0ABC8QP23</accession>
<evidence type="ECO:0000313" key="2">
    <source>
        <dbReference type="Proteomes" id="UP001642360"/>
    </source>
</evidence>
<keyword evidence="2" id="KW-1185">Reference proteome</keyword>
<proteinExistence type="predicted"/>
<dbReference type="Proteomes" id="UP001642360">
    <property type="component" value="Unassembled WGS sequence"/>
</dbReference>
<sequence length="458" mass="51152">MHRTENGIKNHWNCSVKKKLDPYSGRRFALNYPGFATSVLHNNKAEEGSEKSMEVKERLHMAISLDHEMDSERDVSLCLDLVLGNAVGRKSCVKPYEKKNHRVTREEANRDTKPPSVTCGVIGERCQTETIKTKKPGDSDNIIAEQPNDSCHNLSADHINSSCSRLQIHKPSNRTNPSASRPLAGYLPQPLSPVAMEVNENDANFRILHHNQALPVTHRRSLEDPKSTHADAFSRDCLGGADSSFSRQLTRPGLFRTSYVGSDRGNDTGLQPKVGETDFGCLCYEPLQEEDLRIFMSTGRFSSSDRYVRVPTSPVYPQVPTTDEKVKSVVYSTPDTTPRSAMSFNYSSPESTLRSAAMTFTNMPSIIRKRRLRISKQLSNANHSVGVYTLTNITDTSSNDKLQSVRKCPSVEDDLLPNAMQVFLSPPKSQKLEDSAAIKSVEKRLENAFDNVFNARQC</sequence>
<dbReference type="EMBL" id="CAUOFW020000447">
    <property type="protein sequence ID" value="CAK9134449.1"/>
    <property type="molecule type" value="Genomic_DNA"/>
</dbReference>
<reference evidence="1 2" key="1">
    <citation type="submission" date="2024-02" db="EMBL/GenBank/DDBJ databases">
        <authorList>
            <person name="Vignale AGUSTIN F."/>
            <person name="Sosa J E."/>
            <person name="Modenutti C."/>
        </authorList>
    </citation>
    <scope>NUCLEOTIDE SEQUENCE [LARGE SCALE GENOMIC DNA]</scope>
</reference>
<gene>
    <name evidence="1" type="ORF">ILEXP_LOCUS1379</name>
</gene>
<evidence type="ECO:0000313" key="1">
    <source>
        <dbReference type="EMBL" id="CAK9134449.1"/>
    </source>
</evidence>
<name>A0ABC8QP23_9AQUA</name>